<organism evidence="1 2">
    <name type="scientific">Oikopleura dioica</name>
    <name type="common">Tunicate</name>
    <dbReference type="NCBI Taxonomy" id="34765"/>
    <lineage>
        <taxon>Eukaryota</taxon>
        <taxon>Metazoa</taxon>
        <taxon>Chordata</taxon>
        <taxon>Tunicata</taxon>
        <taxon>Appendicularia</taxon>
        <taxon>Copelata</taxon>
        <taxon>Oikopleuridae</taxon>
        <taxon>Oikopleura</taxon>
    </lineage>
</organism>
<keyword evidence="2" id="KW-1185">Reference proteome</keyword>
<evidence type="ECO:0000313" key="1">
    <source>
        <dbReference type="EMBL" id="CAG5079321.1"/>
    </source>
</evidence>
<name>A0ABN7RJJ6_OIKDI</name>
<dbReference type="Gene3D" id="1.20.90.10">
    <property type="entry name" value="Phospholipase A2 domain"/>
    <property type="match status" value="1"/>
</dbReference>
<evidence type="ECO:0000313" key="2">
    <source>
        <dbReference type="Proteomes" id="UP001158576"/>
    </source>
</evidence>
<dbReference type="Proteomes" id="UP001158576">
    <property type="component" value="Chromosome PAR"/>
</dbReference>
<accession>A0ABN7RJJ6</accession>
<dbReference type="EMBL" id="OU015568">
    <property type="protein sequence ID" value="CAG5079321.1"/>
    <property type="molecule type" value="Genomic_DNA"/>
</dbReference>
<sequence length="256" mass="27035">MKISIIFFSTVSANPALLGAAPRSVHPSASNLFNIITFKANAAGFGDIDVEDLLKYGCHCNIYDGLEKGLGKPVDGIDSACKRYYECVTCTEMKRSTNSEACVWNETTYEIGSDENGLACPSNVNEGLDSTGCSQEICQCNMQLADDLVAKLESFSDDNTHSGGFDKEAMCVSSGQKLGGDLKCCGQNPFYNLYREGNGIRECCKGKVLNTITNECCDGNVSPIGTCSSNTAGNNGGNNGGNNSGNNGGNTGNYGY</sequence>
<protein>
    <submittedName>
        <fullName evidence="1">Oidioi.mRNA.OKI2018_I69.PAR.g9224.t1.cds</fullName>
    </submittedName>
</protein>
<proteinExistence type="predicted"/>
<dbReference type="SUPFAM" id="SSF48619">
    <property type="entry name" value="Phospholipase A2, PLA2"/>
    <property type="match status" value="1"/>
</dbReference>
<reference evidence="1 2" key="1">
    <citation type="submission" date="2021-04" db="EMBL/GenBank/DDBJ databases">
        <authorList>
            <person name="Bliznina A."/>
        </authorList>
    </citation>
    <scope>NUCLEOTIDE SEQUENCE [LARGE SCALE GENOMIC DNA]</scope>
</reference>
<dbReference type="InterPro" id="IPR036444">
    <property type="entry name" value="PLipase_A2_dom_sf"/>
</dbReference>
<gene>
    <name evidence="1" type="ORF">OKIOD_LOCUS782</name>
</gene>